<proteinExistence type="predicted"/>
<gene>
    <name evidence="1" type="ORF">Pint_15329</name>
</gene>
<protein>
    <submittedName>
        <fullName evidence="1">Uncharacterized protein</fullName>
    </submittedName>
</protein>
<dbReference type="Proteomes" id="UP001163603">
    <property type="component" value="Chromosome 2"/>
</dbReference>
<name>A0ACC0ZG45_9ROSI</name>
<sequence>MVHPQVAELFAQFTALLGRYLLNHSLVSVPQWQINPQQVSYPSLYSNGAFGNKCNSSSSQFHGGLEDAWIAQGSFQDEHLKKRLARTLPTDTDTDNTNAFMDEH</sequence>
<evidence type="ECO:0000313" key="2">
    <source>
        <dbReference type="Proteomes" id="UP001163603"/>
    </source>
</evidence>
<evidence type="ECO:0000313" key="1">
    <source>
        <dbReference type="EMBL" id="KAJ0049209.1"/>
    </source>
</evidence>
<keyword evidence="2" id="KW-1185">Reference proteome</keyword>
<accession>A0ACC0ZG45</accession>
<comment type="caution">
    <text evidence="1">The sequence shown here is derived from an EMBL/GenBank/DDBJ whole genome shotgun (WGS) entry which is preliminary data.</text>
</comment>
<reference evidence="2" key="1">
    <citation type="journal article" date="2023" name="G3 (Bethesda)">
        <title>Genome assembly and association tests identify interacting loci associated with vigor, precocity, and sex in interspecific pistachio rootstocks.</title>
        <authorList>
            <person name="Palmer W."/>
            <person name="Jacygrad E."/>
            <person name="Sagayaradj S."/>
            <person name="Cavanaugh K."/>
            <person name="Han R."/>
            <person name="Bertier L."/>
            <person name="Beede B."/>
            <person name="Kafkas S."/>
            <person name="Golino D."/>
            <person name="Preece J."/>
            <person name="Michelmore R."/>
        </authorList>
    </citation>
    <scope>NUCLEOTIDE SEQUENCE [LARGE SCALE GENOMIC DNA]</scope>
</reference>
<dbReference type="EMBL" id="CM047737">
    <property type="protein sequence ID" value="KAJ0049209.1"/>
    <property type="molecule type" value="Genomic_DNA"/>
</dbReference>
<organism evidence="1 2">
    <name type="scientific">Pistacia integerrima</name>
    <dbReference type="NCBI Taxonomy" id="434235"/>
    <lineage>
        <taxon>Eukaryota</taxon>
        <taxon>Viridiplantae</taxon>
        <taxon>Streptophyta</taxon>
        <taxon>Embryophyta</taxon>
        <taxon>Tracheophyta</taxon>
        <taxon>Spermatophyta</taxon>
        <taxon>Magnoliopsida</taxon>
        <taxon>eudicotyledons</taxon>
        <taxon>Gunneridae</taxon>
        <taxon>Pentapetalae</taxon>
        <taxon>rosids</taxon>
        <taxon>malvids</taxon>
        <taxon>Sapindales</taxon>
        <taxon>Anacardiaceae</taxon>
        <taxon>Pistacia</taxon>
    </lineage>
</organism>